<protein>
    <submittedName>
        <fullName evidence="1">Uncharacterized protein</fullName>
    </submittedName>
</protein>
<proteinExistence type="predicted"/>
<gene>
    <name evidence="1" type="ORF">CDL10_01240</name>
</gene>
<sequence length="88" mass="10154">MNKNYSSYQEIERDLEILSVEREIHKQKIFQTFNQTKRGFSNLSVGNTVKSLLPSVTKIGLALGKSKGLKSLIYTFLLQFAIKKIFKR</sequence>
<dbReference type="Proteomes" id="UP000231960">
    <property type="component" value="Unassembled WGS sequence"/>
</dbReference>
<reference evidence="1 2" key="1">
    <citation type="submission" date="2017-06" db="EMBL/GenBank/DDBJ databases">
        <title>Description of Avrilella dinanensis gen. nov. sp. nov.</title>
        <authorList>
            <person name="Leyer C."/>
            <person name="Sassi M."/>
            <person name="Minet J."/>
            <person name="Kayal S."/>
            <person name="Cattoir V."/>
        </authorList>
    </citation>
    <scope>NUCLEOTIDE SEQUENCE [LARGE SCALE GENOMIC DNA]</scope>
    <source>
        <strain evidence="1 2">UR159</strain>
    </source>
</reference>
<dbReference type="AlphaFoldDB" id="A0A2M9R341"/>
<keyword evidence="2" id="KW-1185">Reference proteome</keyword>
<evidence type="ECO:0000313" key="1">
    <source>
        <dbReference type="EMBL" id="PJR03272.1"/>
    </source>
</evidence>
<name>A0A2M9R341_9FLAO</name>
<accession>A0A2M9R341</accession>
<organism evidence="1 2">
    <name type="scientific">Avrilella dinanensis</name>
    <dbReference type="NCBI Taxonomy" id="2008672"/>
    <lineage>
        <taxon>Bacteria</taxon>
        <taxon>Pseudomonadati</taxon>
        <taxon>Bacteroidota</taxon>
        <taxon>Flavobacteriia</taxon>
        <taxon>Flavobacteriales</taxon>
        <taxon>Flavobacteriaceae</taxon>
        <taxon>Avrilella</taxon>
    </lineage>
</organism>
<comment type="caution">
    <text evidence="1">The sequence shown here is derived from an EMBL/GenBank/DDBJ whole genome shotgun (WGS) entry which is preliminary data.</text>
</comment>
<dbReference type="RefSeq" id="WP_207760131.1">
    <property type="nucleotide sequence ID" value="NZ_NIPO01000001.1"/>
</dbReference>
<dbReference type="InterPro" id="IPR046290">
    <property type="entry name" value="DUF6327"/>
</dbReference>
<dbReference type="EMBL" id="NIPO01000001">
    <property type="protein sequence ID" value="PJR03272.1"/>
    <property type="molecule type" value="Genomic_DNA"/>
</dbReference>
<dbReference type="Pfam" id="PF19852">
    <property type="entry name" value="DUF6327"/>
    <property type="match status" value="1"/>
</dbReference>
<evidence type="ECO:0000313" key="2">
    <source>
        <dbReference type="Proteomes" id="UP000231960"/>
    </source>
</evidence>